<organism evidence="1 2">
    <name type="scientific">Rhizoctonia solani AG-3 Rhs1AP</name>
    <dbReference type="NCBI Taxonomy" id="1086054"/>
    <lineage>
        <taxon>Eukaryota</taxon>
        <taxon>Fungi</taxon>
        <taxon>Dikarya</taxon>
        <taxon>Basidiomycota</taxon>
        <taxon>Agaricomycotina</taxon>
        <taxon>Agaricomycetes</taxon>
        <taxon>Cantharellales</taxon>
        <taxon>Ceratobasidiaceae</taxon>
        <taxon>Rhizoctonia</taxon>
    </lineage>
</organism>
<reference evidence="2" key="1">
    <citation type="journal article" date="2014" name="Genome Announc.">
        <title>Draft genome sequence of the plant-pathogenic soil fungus Rhizoctonia solani anastomosis group 3 strain Rhs1AP.</title>
        <authorList>
            <person name="Cubeta M.A."/>
            <person name="Thomas E."/>
            <person name="Dean R.A."/>
            <person name="Jabaji S."/>
            <person name="Neate S.M."/>
            <person name="Tavantzis S."/>
            <person name="Toda T."/>
            <person name="Vilgalys R."/>
            <person name="Bharathan N."/>
            <person name="Fedorova-Abrams N."/>
            <person name="Pakala S.B."/>
            <person name="Pakala S.M."/>
            <person name="Zafar N."/>
            <person name="Joardar V."/>
            <person name="Losada L."/>
            <person name="Nierman W.C."/>
        </authorList>
    </citation>
    <scope>NUCLEOTIDE SEQUENCE [LARGE SCALE GENOMIC DNA]</scope>
    <source>
        <strain evidence="2">AG-3</strain>
    </source>
</reference>
<dbReference type="Proteomes" id="UP000030108">
    <property type="component" value="Unassembled WGS sequence"/>
</dbReference>
<dbReference type="EMBL" id="JATN01000322">
    <property type="protein sequence ID" value="EUC55116.1"/>
    <property type="molecule type" value="Genomic_DNA"/>
</dbReference>
<proteinExistence type="predicted"/>
<gene>
    <name evidence="1" type="ORF">RSOL_091560</name>
</gene>
<name>X8J1I1_9AGAM</name>
<accession>X8J1I1</accession>
<dbReference type="AlphaFoldDB" id="X8J1I1"/>
<sequence>MYPAATQSRLKLGTKSGTKALQILLLNDRWNGLPRAVRRLLEMNMGHMTMIKSPPGARYRKTNSKKSRSTRVGCLISLSSSVVRNSRPGPTFQLLPLL</sequence>
<evidence type="ECO:0000313" key="2">
    <source>
        <dbReference type="Proteomes" id="UP000030108"/>
    </source>
</evidence>
<protein>
    <submittedName>
        <fullName evidence="1">Uncharacterized protein</fullName>
    </submittedName>
</protein>
<evidence type="ECO:0000313" key="1">
    <source>
        <dbReference type="EMBL" id="EUC55116.1"/>
    </source>
</evidence>
<comment type="caution">
    <text evidence="1">The sequence shown here is derived from an EMBL/GenBank/DDBJ whole genome shotgun (WGS) entry which is preliminary data.</text>
</comment>